<dbReference type="RefSeq" id="WP_169661013.1">
    <property type="nucleotide sequence ID" value="NZ_JABANE010000221.1"/>
</dbReference>
<evidence type="ECO:0000313" key="1">
    <source>
        <dbReference type="EMBL" id="NME72852.1"/>
    </source>
</evidence>
<dbReference type="AlphaFoldDB" id="A0A7X9XDH4"/>
<organism evidence="1 2">
    <name type="scientific">Flammeovirga aprica JL-4</name>
    <dbReference type="NCBI Taxonomy" id="694437"/>
    <lineage>
        <taxon>Bacteria</taxon>
        <taxon>Pseudomonadati</taxon>
        <taxon>Bacteroidota</taxon>
        <taxon>Cytophagia</taxon>
        <taxon>Cytophagales</taxon>
        <taxon>Flammeovirgaceae</taxon>
        <taxon>Flammeovirga</taxon>
    </lineage>
</organism>
<sequence length="248" mass="28293">MLSFASTKNAVLTRVNSTPKFSFKHTDEELYTIILRAKSLKLPQDELEDLLFISCREAKVIEADELIKQIDNWINVVKKEGLPYKFTGEEQFLKFKNELKQGLQNIGVSVSDVRIQGSSLRTPNANDVDLVAMVSQNDFEHYLKGSFIKLTNKKTGDIFNLTEMSNEELFTLATYVRNNPSYFNSKAMTFQNAFFTKKISSKTTKPAIIPGLRNLRKALFENYKNLNIEDISIMTPKGGLDLKPYINL</sequence>
<gene>
    <name evidence="1" type="ORF">HHU12_33150</name>
</gene>
<keyword evidence="2" id="KW-1185">Reference proteome</keyword>
<proteinExistence type="predicted"/>
<dbReference type="Proteomes" id="UP000576082">
    <property type="component" value="Unassembled WGS sequence"/>
</dbReference>
<evidence type="ECO:0000313" key="2">
    <source>
        <dbReference type="Proteomes" id="UP000576082"/>
    </source>
</evidence>
<protein>
    <submittedName>
        <fullName evidence="1">Uncharacterized protein</fullName>
    </submittedName>
</protein>
<comment type="caution">
    <text evidence="1">The sequence shown here is derived from an EMBL/GenBank/DDBJ whole genome shotgun (WGS) entry which is preliminary data.</text>
</comment>
<reference evidence="1 2" key="1">
    <citation type="submission" date="2020-04" db="EMBL/GenBank/DDBJ databases">
        <title>Flammeovirga sp. SR4, a novel species isolated from seawater.</title>
        <authorList>
            <person name="Wang X."/>
        </authorList>
    </citation>
    <scope>NUCLEOTIDE SEQUENCE [LARGE SCALE GENOMIC DNA]</scope>
    <source>
        <strain evidence="1 2">ATCC 23126</strain>
    </source>
</reference>
<dbReference type="EMBL" id="JABANE010000221">
    <property type="protein sequence ID" value="NME72852.1"/>
    <property type="molecule type" value="Genomic_DNA"/>
</dbReference>
<name>A0A7X9XDH4_9BACT</name>
<accession>A0A7X9XDH4</accession>